<dbReference type="Proteomes" id="UP000535937">
    <property type="component" value="Unassembled WGS sequence"/>
</dbReference>
<evidence type="ECO:0000313" key="2">
    <source>
        <dbReference type="Proteomes" id="UP000535937"/>
    </source>
</evidence>
<reference evidence="1 2" key="1">
    <citation type="submission" date="2020-08" db="EMBL/GenBank/DDBJ databases">
        <title>Genomic Encyclopedia of Type Strains, Phase III (KMG-III): the genomes of soil and plant-associated and newly described type strains.</title>
        <authorList>
            <person name="Whitman W."/>
        </authorList>
    </citation>
    <scope>NUCLEOTIDE SEQUENCE [LARGE SCALE GENOMIC DNA]</scope>
    <source>
        <strain evidence="1 2">CECT 8799</strain>
    </source>
</reference>
<proteinExistence type="predicted"/>
<gene>
    <name evidence="1" type="ORF">FHS09_003260</name>
</gene>
<dbReference type="AlphaFoldDB" id="A0A7W4ZAB9"/>
<keyword evidence="2" id="KW-1185">Reference proteome</keyword>
<dbReference type="EMBL" id="JACHWZ010000016">
    <property type="protein sequence ID" value="MBB3062411.1"/>
    <property type="molecule type" value="Genomic_DNA"/>
</dbReference>
<dbReference type="GO" id="GO:0003677">
    <property type="term" value="F:DNA binding"/>
    <property type="evidence" value="ECO:0007669"/>
    <property type="project" value="UniProtKB-KW"/>
</dbReference>
<comment type="caution">
    <text evidence="1">The sequence shown here is derived from an EMBL/GenBank/DDBJ whole genome shotgun (WGS) entry which is preliminary data.</text>
</comment>
<evidence type="ECO:0000313" key="1">
    <source>
        <dbReference type="EMBL" id="MBB3062411.1"/>
    </source>
</evidence>
<protein>
    <submittedName>
        <fullName evidence="1">DNA-binding response OmpR family regulator</fullName>
    </submittedName>
</protein>
<sequence length="121" mass="13724">MELIWNVAFYLTSGRLMEGHHLHDVVQLVSWPNLTRLPVTPNTFRILSLFSRRPTSVYFAARLLKVSQEEMNRVYSASIAAGHIKAINRPAEKPEISPHRSRTLLSSFLKKLRPGKSTNGA</sequence>
<organism evidence="1 2">
    <name type="scientific">Microbulbifer rhizosphaerae</name>
    <dbReference type="NCBI Taxonomy" id="1562603"/>
    <lineage>
        <taxon>Bacteria</taxon>
        <taxon>Pseudomonadati</taxon>
        <taxon>Pseudomonadota</taxon>
        <taxon>Gammaproteobacteria</taxon>
        <taxon>Cellvibrionales</taxon>
        <taxon>Microbulbiferaceae</taxon>
        <taxon>Microbulbifer</taxon>
    </lineage>
</organism>
<name>A0A7W4ZAB9_9GAMM</name>
<accession>A0A7W4ZAB9</accession>
<keyword evidence="1" id="KW-0238">DNA-binding</keyword>